<sequence length="84" mass="9472">MRTHPIRDPYEPRTGAGSESITGHTQLCGRPAQSHQSDGPNTWPVLRCWAACTIRAQKLSYFVLAAFFFSTPHDNDDLSQILWL</sequence>
<dbReference type="AlphaFoldDB" id="A0A498MBX4"/>
<accession>A0A498MBX4</accession>
<proteinExistence type="predicted"/>
<evidence type="ECO:0000256" key="1">
    <source>
        <dbReference type="SAM" id="MobiDB-lite"/>
    </source>
</evidence>
<feature type="compositionally biased region" description="Basic and acidic residues" evidence="1">
    <location>
        <begin position="1"/>
        <end position="11"/>
    </location>
</feature>
<comment type="caution">
    <text evidence="2">The sequence shown here is derived from an EMBL/GenBank/DDBJ whole genome shotgun (WGS) entry which is preliminary data.</text>
</comment>
<reference evidence="2 3" key="1">
    <citation type="submission" date="2018-03" db="EMBL/GenBank/DDBJ databases">
        <title>Draft genome sequence of Rohu Carp (Labeo rohita).</title>
        <authorList>
            <person name="Das P."/>
            <person name="Kushwaha B."/>
            <person name="Joshi C.G."/>
            <person name="Kumar D."/>
            <person name="Nagpure N.S."/>
            <person name="Sahoo L."/>
            <person name="Das S.P."/>
            <person name="Bit A."/>
            <person name="Patnaik S."/>
            <person name="Meher P.K."/>
            <person name="Jayasankar P."/>
            <person name="Koringa P.G."/>
            <person name="Patel N.V."/>
            <person name="Hinsu A.T."/>
            <person name="Kumar R."/>
            <person name="Pandey M."/>
            <person name="Agarwal S."/>
            <person name="Srivastava S."/>
            <person name="Singh M."/>
            <person name="Iquebal M.A."/>
            <person name="Jaiswal S."/>
            <person name="Angadi U.B."/>
            <person name="Kumar N."/>
            <person name="Raza M."/>
            <person name="Shah T.M."/>
            <person name="Rai A."/>
            <person name="Jena J.K."/>
        </authorList>
    </citation>
    <scope>NUCLEOTIDE SEQUENCE [LARGE SCALE GENOMIC DNA]</scope>
    <source>
        <strain evidence="2">DASCIFA01</strain>
        <tissue evidence="2">Testis</tissue>
    </source>
</reference>
<organism evidence="2 3">
    <name type="scientific">Labeo rohita</name>
    <name type="common">Indian major carp</name>
    <name type="synonym">Cyprinus rohita</name>
    <dbReference type="NCBI Taxonomy" id="84645"/>
    <lineage>
        <taxon>Eukaryota</taxon>
        <taxon>Metazoa</taxon>
        <taxon>Chordata</taxon>
        <taxon>Craniata</taxon>
        <taxon>Vertebrata</taxon>
        <taxon>Euteleostomi</taxon>
        <taxon>Actinopterygii</taxon>
        <taxon>Neopterygii</taxon>
        <taxon>Teleostei</taxon>
        <taxon>Ostariophysi</taxon>
        <taxon>Cypriniformes</taxon>
        <taxon>Cyprinidae</taxon>
        <taxon>Labeoninae</taxon>
        <taxon>Labeonini</taxon>
        <taxon>Labeo</taxon>
    </lineage>
</organism>
<dbReference type="EMBL" id="QBIY01012739">
    <property type="protein sequence ID" value="RXN17750.1"/>
    <property type="molecule type" value="Genomic_DNA"/>
</dbReference>
<feature type="region of interest" description="Disordered" evidence="1">
    <location>
        <begin position="1"/>
        <end position="40"/>
    </location>
</feature>
<evidence type="ECO:0000313" key="2">
    <source>
        <dbReference type="EMBL" id="RXN17750.1"/>
    </source>
</evidence>
<gene>
    <name evidence="2" type="ORF">ROHU_026597</name>
</gene>
<evidence type="ECO:0000313" key="3">
    <source>
        <dbReference type="Proteomes" id="UP000290572"/>
    </source>
</evidence>
<protein>
    <submittedName>
        <fullName evidence="2">Uncharacterized protein</fullName>
    </submittedName>
</protein>
<dbReference type="Proteomes" id="UP000290572">
    <property type="component" value="Unassembled WGS sequence"/>
</dbReference>
<name>A0A498MBX4_LABRO</name>
<keyword evidence="3" id="KW-1185">Reference proteome</keyword>